<evidence type="ECO:0000259" key="1">
    <source>
        <dbReference type="Pfam" id="PF01425"/>
    </source>
</evidence>
<dbReference type="RefSeq" id="WP_350275099.1">
    <property type="nucleotide sequence ID" value="NZ_CP158165.1"/>
</dbReference>
<dbReference type="EMBL" id="CP158165">
    <property type="protein sequence ID" value="XBV22253.1"/>
    <property type="molecule type" value="Genomic_DNA"/>
</dbReference>
<dbReference type="InterPro" id="IPR036928">
    <property type="entry name" value="AS_sf"/>
</dbReference>
<dbReference type="PANTHER" id="PTHR11895:SF176">
    <property type="entry name" value="AMIDASE AMID-RELATED"/>
    <property type="match status" value="1"/>
</dbReference>
<proteinExistence type="predicted"/>
<gene>
    <name evidence="2" type="ORF">ABN611_27260</name>
</gene>
<dbReference type="InterPro" id="IPR000120">
    <property type="entry name" value="Amidase"/>
</dbReference>
<dbReference type="SUPFAM" id="SSF75304">
    <property type="entry name" value="Amidase signature (AS) enzymes"/>
    <property type="match status" value="1"/>
</dbReference>
<evidence type="ECO:0000313" key="2">
    <source>
        <dbReference type="EMBL" id="XBV22253.1"/>
    </source>
</evidence>
<name>A0AAU7T6J9_9ACTN</name>
<dbReference type="Gene3D" id="3.90.1300.10">
    <property type="entry name" value="Amidase signature (AS) domain"/>
    <property type="match status" value="1"/>
</dbReference>
<dbReference type="GO" id="GO:0003824">
    <property type="term" value="F:catalytic activity"/>
    <property type="evidence" value="ECO:0007669"/>
    <property type="project" value="InterPro"/>
</dbReference>
<dbReference type="Pfam" id="PF01425">
    <property type="entry name" value="Amidase"/>
    <property type="match status" value="1"/>
</dbReference>
<accession>A0AAU7T6J9</accession>
<protein>
    <submittedName>
        <fullName evidence="2">Amidase family protein</fullName>
    </submittedName>
</protein>
<dbReference type="AlphaFoldDB" id="A0AAU7T6J9"/>
<feature type="domain" description="Amidase" evidence="1">
    <location>
        <begin position="15"/>
        <end position="388"/>
    </location>
</feature>
<reference evidence="2" key="1">
    <citation type="submission" date="2024-06" db="EMBL/GenBank/DDBJ databases">
        <title>Kribbella sp. strain HUAS MG21 genome sequences.</title>
        <authorList>
            <person name="Mo P."/>
        </authorList>
    </citation>
    <scope>NUCLEOTIDE SEQUENCE</scope>
    <source>
        <strain evidence="2">HUAS MG21</strain>
    </source>
</reference>
<sequence>MSAESGDDIFVQLTAARAARDRDRACGGPLDGVAYAVKDVFDVAGTRTSGASRYFDRRPPAGRDAEVVRRIAAAGGVCVGKTTLSELAYSGLGVNDRFGTPTVSRDGIEYIVGGSSSGSAAAVHAGIVPVALGSDTSGSARIPAAWTGTFGFRPTLGRYPTTGMLPLAPTLDTPGILTTDANLLLTTDAVLAREPRAQLDRPGTFLLPHDEYLEGCDSAVLERFHTTVERLQSYGVRFERRRVGVLDVTRALHAQHLAIVEEEALAAYGRQFERDPDVFGAQVRRRLARALARSRERSAAPLRQAMPALRTQYRRELGDAILVSPPVEIDAPTLDQVRSSPEAEDELNARALRLTMPLSYLDSPSAVLPAGATPLQLSAPAGADHRVLTAVAHFAALTSN</sequence>
<dbReference type="PANTHER" id="PTHR11895">
    <property type="entry name" value="TRANSAMIDASE"/>
    <property type="match status" value="1"/>
</dbReference>
<dbReference type="InterPro" id="IPR023631">
    <property type="entry name" value="Amidase_dom"/>
</dbReference>
<organism evidence="2">
    <name type="scientific">Kribbella sp. HUAS MG21</name>
    <dbReference type="NCBI Taxonomy" id="3160966"/>
    <lineage>
        <taxon>Bacteria</taxon>
        <taxon>Bacillati</taxon>
        <taxon>Actinomycetota</taxon>
        <taxon>Actinomycetes</taxon>
        <taxon>Propionibacteriales</taxon>
        <taxon>Kribbellaceae</taxon>
        <taxon>Kribbella</taxon>
    </lineage>
</organism>